<evidence type="ECO:0000256" key="11">
    <source>
        <dbReference type="ARBA" id="ARBA00023303"/>
    </source>
</evidence>
<dbReference type="SUPFAM" id="SSF53850">
    <property type="entry name" value="Periplasmic binding protein-like II"/>
    <property type="match status" value="1"/>
</dbReference>
<evidence type="ECO:0000259" key="13">
    <source>
        <dbReference type="SMART" id="SM00079"/>
    </source>
</evidence>
<dbReference type="SMART" id="SM00918">
    <property type="entry name" value="Lig_chan-Glu_bd"/>
    <property type="match status" value="1"/>
</dbReference>
<protein>
    <recommendedName>
        <fullName evidence="16">Ligand-gated ion channel</fullName>
    </recommendedName>
</protein>
<dbReference type="FunFam" id="3.40.190.10:FF:000160">
    <property type="entry name" value="GLutamate Receptor family (AMPA)"/>
    <property type="match status" value="1"/>
</dbReference>
<dbReference type="AlphaFoldDB" id="A0A085NDD4"/>
<evidence type="ECO:0000256" key="5">
    <source>
        <dbReference type="ARBA" id="ARBA00022989"/>
    </source>
</evidence>
<evidence type="ECO:0000256" key="9">
    <source>
        <dbReference type="ARBA" id="ARBA00023180"/>
    </source>
</evidence>
<organism evidence="15">
    <name type="scientific">Trichuris suis</name>
    <name type="common">pig whipworm</name>
    <dbReference type="NCBI Taxonomy" id="68888"/>
    <lineage>
        <taxon>Eukaryota</taxon>
        <taxon>Metazoa</taxon>
        <taxon>Ecdysozoa</taxon>
        <taxon>Nematoda</taxon>
        <taxon>Enoplea</taxon>
        <taxon>Dorylaimia</taxon>
        <taxon>Trichinellida</taxon>
        <taxon>Trichuridae</taxon>
        <taxon>Trichuris</taxon>
    </lineage>
</organism>
<evidence type="ECO:0000256" key="3">
    <source>
        <dbReference type="ARBA" id="ARBA00022448"/>
    </source>
</evidence>
<evidence type="ECO:0000256" key="10">
    <source>
        <dbReference type="ARBA" id="ARBA00023286"/>
    </source>
</evidence>
<feature type="transmembrane region" description="Helical" evidence="12">
    <location>
        <begin position="434"/>
        <end position="454"/>
    </location>
</feature>
<sequence length="798" mass="91844">MKIQEHVMTISVDEKDARGLGEQALNTTRKKPSVIISLASSQKWISKLKEFAKDGVPLIQVMPGIIQFDAKKIVEFPSKNYLRLFSPDVVLMNSLRQLFFIIEPSHMVILHDSFYAFVRDIDQLFTIQQGLATEFQTIETERPKIQQQVEAAASKQSKQSVVIVLMSNTSFLEYYLSEVESYAYDQRIFWVVLTLDTCPYQSNSWNVSVMWMRPAYRKYIQDLDSFVMWRVQKRNNSDVQTPFPDESSVAAFGQYHAYENNRYFQDIPLHLLWIESDSDCKTSQLVCLNAQQPPFIESYQNEKGEWGLQGYSIDLIHELQKELNFTYELYEVADSFFGSMNERGRWNGIIGDIINGTINSTKRLNVYSGPVAVKIPKVEILDADVSVSGITASALRERYVDFTFPHYDLSGEVIVVKRSEPEDSFFKFVTVLELPVWGSILGSFLFTSFLIWIFDRFSPYSYRNNKEKYENDPEKREFTFKESLWFCMNSLTPQGGGEVPKNMSGRIIAATWWLFGFIIIASYTANLAAFLTVSRIETKISDLNDLSRQYKIKYAVVKSSSAESYFKRMVEVEYKFYDAWKDMGLNASTPPLERAKLAVWDYPVSDQFTNMWQYMQETGLPNTLEEGLERVLASSSTEKFALIADAATLRLVALTDCRFKIIGEEFSRRPYAITVQQGSCLKDTFSSAILKLLNERKLEILKEKWWQNHPKKKNCPADDKESEGISVMNLGGVFIVILIGIFFCLISLIVEYFYFKRKHKKCLPISSNSAIRTNNELSGPVACSRQPQQEFIYSEITG</sequence>
<keyword evidence="7 12" id="KW-0472">Membrane</keyword>
<keyword evidence="10" id="KW-1071">Ligand-gated ion channel</keyword>
<dbReference type="Pfam" id="PF00060">
    <property type="entry name" value="Lig_chan"/>
    <property type="match status" value="1"/>
</dbReference>
<dbReference type="InterPro" id="IPR019594">
    <property type="entry name" value="Glu/Gly-bd"/>
</dbReference>
<dbReference type="InterPro" id="IPR015683">
    <property type="entry name" value="Ionotropic_Glu_rcpt"/>
</dbReference>
<gene>
    <name evidence="15" type="ORF">M514_00535</name>
</gene>
<keyword evidence="11" id="KW-0407">Ion channel</keyword>
<dbReference type="Proteomes" id="UP000030758">
    <property type="component" value="Unassembled WGS sequence"/>
</dbReference>
<keyword evidence="4 12" id="KW-0812">Transmembrane</keyword>
<dbReference type="GO" id="GO:0015276">
    <property type="term" value="F:ligand-gated monoatomic ion channel activity"/>
    <property type="evidence" value="ECO:0007669"/>
    <property type="project" value="InterPro"/>
</dbReference>
<dbReference type="Gene3D" id="3.40.190.10">
    <property type="entry name" value="Periplasmic binding protein-like II"/>
    <property type="match status" value="3"/>
</dbReference>
<dbReference type="SUPFAM" id="SSF81324">
    <property type="entry name" value="Voltage-gated potassium channels"/>
    <property type="match status" value="1"/>
</dbReference>
<keyword evidence="3" id="KW-0813">Transport</keyword>
<dbReference type="Gene3D" id="1.10.287.70">
    <property type="match status" value="1"/>
</dbReference>
<comment type="subcellular location">
    <subcellularLocation>
        <location evidence="1">Membrane</location>
        <topology evidence="1">Multi-pass membrane protein</topology>
    </subcellularLocation>
</comment>
<dbReference type="FunFam" id="1.10.287.70:FF:000080">
    <property type="entry name" value="Glutamate receptor ionotropic, kainate"/>
    <property type="match status" value="1"/>
</dbReference>
<evidence type="ECO:0000256" key="4">
    <source>
        <dbReference type="ARBA" id="ARBA00022692"/>
    </source>
</evidence>
<evidence type="ECO:0000259" key="14">
    <source>
        <dbReference type="SMART" id="SM00918"/>
    </source>
</evidence>
<evidence type="ECO:0000256" key="1">
    <source>
        <dbReference type="ARBA" id="ARBA00004141"/>
    </source>
</evidence>
<name>A0A085NDD4_9BILA</name>
<feature type="domain" description="Ionotropic glutamate receptor L-glutamate and glycine-binding" evidence="14">
    <location>
        <begin position="294"/>
        <end position="355"/>
    </location>
</feature>
<evidence type="ECO:0000256" key="7">
    <source>
        <dbReference type="ARBA" id="ARBA00023136"/>
    </source>
</evidence>
<evidence type="ECO:0000256" key="12">
    <source>
        <dbReference type="SAM" id="Phobius"/>
    </source>
</evidence>
<evidence type="ECO:0000256" key="2">
    <source>
        <dbReference type="ARBA" id="ARBA00008685"/>
    </source>
</evidence>
<dbReference type="PANTHER" id="PTHR18966">
    <property type="entry name" value="IONOTROPIC GLUTAMATE RECEPTOR"/>
    <property type="match status" value="1"/>
</dbReference>
<dbReference type="InterPro" id="IPR001320">
    <property type="entry name" value="Iontro_rcpt_C"/>
</dbReference>
<reference evidence="15" key="1">
    <citation type="journal article" date="2014" name="Nat. Genet.">
        <title>Genome and transcriptome of the porcine whipworm Trichuris suis.</title>
        <authorList>
            <person name="Jex A.R."/>
            <person name="Nejsum P."/>
            <person name="Schwarz E.M."/>
            <person name="Hu L."/>
            <person name="Young N.D."/>
            <person name="Hall R.S."/>
            <person name="Korhonen P.K."/>
            <person name="Liao S."/>
            <person name="Thamsborg S."/>
            <person name="Xia J."/>
            <person name="Xu P."/>
            <person name="Wang S."/>
            <person name="Scheerlinck J.P."/>
            <person name="Hofmann A."/>
            <person name="Sternberg P.W."/>
            <person name="Wang J."/>
            <person name="Gasser R.B."/>
        </authorList>
    </citation>
    <scope>NUCLEOTIDE SEQUENCE [LARGE SCALE GENOMIC DNA]</scope>
    <source>
        <strain evidence="15">DCEP-RM93F</strain>
    </source>
</reference>
<comment type="similarity">
    <text evidence="2">Belongs to the glutamate-gated ion channel (TC 1.A.10.1) family.</text>
</comment>
<evidence type="ECO:0000256" key="6">
    <source>
        <dbReference type="ARBA" id="ARBA00023065"/>
    </source>
</evidence>
<dbReference type="SMART" id="SM00079">
    <property type="entry name" value="PBPe"/>
    <property type="match status" value="1"/>
</dbReference>
<keyword evidence="5 12" id="KW-1133">Transmembrane helix</keyword>
<keyword evidence="6" id="KW-0406">Ion transport</keyword>
<evidence type="ECO:0000313" key="15">
    <source>
        <dbReference type="EMBL" id="KFD67480.1"/>
    </source>
</evidence>
<accession>A0A085NDD4</accession>
<feature type="transmembrane region" description="Helical" evidence="12">
    <location>
        <begin position="730"/>
        <end position="755"/>
    </location>
</feature>
<proteinExistence type="inferred from homology"/>
<keyword evidence="9" id="KW-0325">Glycoprotein</keyword>
<feature type="domain" description="Ionotropic glutamate receptor C-terminal" evidence="13">
    <location>
        <begin position="284"/>
        <end position="708"/>
    </location>
</feature>
<dbReference type="Pfam" id="PF10613">
    <property type="entry name" value="Lig_chan-Glu_bd"/>
    <property type="match status" value="1"/>
</dbReference>
<dbReference type="GO" id="GO:0016020">
    <property type="term" value="C:membrane"/>
    <property type="evidence" value="ECO:0007669"/>
    <property type="project" value="UniProtKB-SubCell"/>
</dbReference>
<evidence type="ECO:0008006" key="16">
    <source>
        <dbReference type="Google" id="ProtNLM"/>
    </source>
</evidence>
<evidence type="ECO:0000256" key="8">
    <source>
        <dbReference type="ARBA" id="ARBA00023170"/>
    </source>
</evidence>
<keyword evidence="8" id="KW-0675">Receptor</keyword>
<dbReference type="EMBL" id="KL367514">
    <property type="protein sequence ID" value="KFD67480.1"/>
    <property type="molecule type" value="Genomic_DNA"/>
</dbReference>
<feature type="transmembrane region" description="Helical" evidence="12">
    <location>
        <begin position="510"/>
        <end position="531"/>
    </location>
</feature>